<dbReference type="EMBL" id="CH474017">
    <property type="protein sequence ID" value="EDL96240.1"/>
    <property type="molecule type" value="Genomic_DNA"/>
</dbReference>
<organism evidence="1 2">
    <name type="scientific">Rattus norvegicus</name>
    <name type="common">Rat</name>
    <dbReference type="NCBI Taxonomy" id="10116"/>
    <lineage>
        <taxon>Eukaryota</taxon>
        <taxon>Metazoa</taxon>
        <taxon>Chordata</taxon>
        <taxon>Craniata</taxon>
        <taxon>Vertebrata</taxon>
        <taxon>Euteleostomi</taxon>
        <taxon>Mammalia</taxon>
        <taxon>Eutheria</taxon>
        <taxon>Euarchontoglires</taxon>
        <taxon>Glires</taxon>
        <taxon>Rodentia</taxon>
        <taxon>Myomorpha</taxon>
        <taxon>Muroidea</taxon>
        <taxon>Muridae</taxon>
        <taxon>Murinae</taxon>
        <taxon>Rattus</taxon>
    </lineage>
</organism>
<accession>A6K4L8</accession>
<evidence type="ECO:0000313" key="3">
    <source>
        <dbReference type="RGD" id="708415"/>
    </source>
</evidence>
<dbReference type="AlphaFoldDB" id="A6K4L8"/>
<protein>
    <submittedName>
        <fullName evidence="1">Calcium regulated heat stable protein 1, isoform CRA_b</fullName>
    </submittedName>
</protein>
<proteinExistence type="predicted"/>
<dbReference type="RGD" id="708415">
    <property type="gene designation" value="Carhsp1"/>
</dbReference>
<reference evidence="1 2" key="1">
    <citation type="submission" date="2005-07" db="EMBL/GenBank/DDBJ databases">
        <authorList>
            <person name="Mural R.J."/>
            <person name="Li P.W."/>
            <person name="Adams M.D."/>
            <person name="Amanatides P.G."/>
            <person name="Baden-Tillson H."/>
            <person name="Barnstead M."/>
            <person name="Chin S.H."/>
            <person name="Dew I."/>
            <person name="Evans C.A."/>
            <person name="Ferriera S."/>
            <person name="Flanigan M."/>
            <person name="Fosler C."/>
            <person name="Glodek A."/>
            <person name="Gu Z."/>
            <person name="Holt R.A."/>
            <person name="Jennings D."/>
            <person name="Kraft C.L."/>
            <person name="Lu F."/>
            <person name="Nguyen T."/>
            <person name="Nusskern D.R."/>
            <person name="Pfannkoch C.M."/>
            <person name="Sitter C."/>
            <person name="Sutton G.G."/>
            <person name="Venter J.C."/>
            <person name="Wang Z."/>
            <person name="Woodage T."/>
            <person name="Zheng X.H."/>
            <person name="Zhong F."/>
        </authorList>
    </citation>
    <scope>NUCLEOTIDE SEQUENCE [LARGE SCALE GENOMIC DNA]</scope>
    <source>
        <strain>BN</strain>
        <strain evidence="2">Sprague-Dawley</strain>
    </source>
</reference>
<name>A6K4L8_RAT</name>
<gene>
    <name evidence="1 3" type="primary">Carhsp1</name>
    <name evidence="1" type="ORF">rCG_49839</name>
</gene>
<evidence type="ECO:0000313" key="1">
    <source>
        <dbReference type="EMBL" id="EDL96240.1"/>
    </source>
</evidence>
<sequence length="68" mass="7588">MRLSMTQCPNLGPGQSSLSLAGWARAAGLCMWFMYVQSFPGDFTTWCLCSRCVSTFWERLTLRSSALA</sequence>
<dbReference type="Proteomes" id="UP000234681">
    <property type="component" value="Chromosome 10"/>
</dbReference>
<evidence type="ECO:0000313" key="2">
    <source>
        <dbReference type="Proteomes" id="UP000234681"/>
    </source>
</evidence>